<reference evidence="1" key="1">
    <citation type="submission" date="2021-01" db="EMBL/GenBank/DDBJ databases">
        <authorList>
            <person name="Corre E."/>
            <person name="Pelletier E."/>
            <person name="Niang G."/>
            <person name="Scheremetjew M."/>
            <person name="Finn R."/>
            <person name="Kale V."/>
            <person name="Holt S."/>
            <person name="Cochrane G."/>
            <person name="Meng A."/>
            <person name="Brown T."/>
            <person name="Cohen L."/>
        </authorList>
    </citation>
    <scope>NUCLEOTIDE SEQUENCE</scope>
    <source>
        <strain evidence="1">CCMP2058</strain>
    </source>
</reference>
<evidence type="ECO:0000313" key="1">
    <source>
        <dbReference type="EMBL" id="CAD8461067.1"/>
    </source>
</evidence>
<dbReference type="EMBL" id="HBEM01029378">
    <property type="protein sequence ID" value="CAD8461067.1"/>
    <property type="molecule type" value="Transcribed_RNA"/>
</dbReference>
<protein>
    <submittedName>
        <fullName evidence="1">Uncharacterized protein</fullName>
    </submittedName>
</protein>
<name>A0A7S0DS66_9EUKA</name>
<accession>A0A7S0DS66</accession>
<sequence length="192" mass="21455">MFKSHPLRGQKRLRLNSKVRSSFAVRDINQTKEVLLEGTTELPLPRRTAMSKLDNGDVFVFDFFRRPPKTKVDMHILTSGDTKTVILELTSKPIELDDVLDVIHVSGKEAKGGQVIQIASEERFKGILASSTMNLVNSKNCVLKHAVEAPEGAIWSSDYIKLIDGQSVYGISWKIRNEVGMENIVSVSGSWK</sequence>
<organism evidence="1">
    <name type="scientific">Amorphochlora amoebiformis</name>
    <dbReference type="NCBI Taxonomy" id="1561963"/>
    <lineage>
        <taxon>Eukaryota</taxon>
        <taxon>Sar</taxon>
        <taxon>Rhizaria</taxon>
        <taxon>Cercozoa</taxon>
        <taxon>Chlorarachniophyceae</taxon>
        <taxon>Amorphochlora</taxon>
    </lineage>
</organism>
<proteinExistence type="predicted"/>
<gene>
    <name evidence="1" type="ORF">LAMO00422_LOCUS20025</name>
</gene>
<dbReference type="AlphaFoldDB" id="A0A7S0DS66"/>